<evidence type="ECO:0000256" key="35">
    <source>
        <dbReference type="PIRSR" id="PIRSR619791-1"/>
    </source>
</evidence>
<protein>
    <recommendedName>
        <fullName evidence="8">Prostaglandin G/H synthase 1</fullName>
        <ecNumber evidence="7">1.14.99.1</ecNumber>
    </recommendedName>
    <alternativeName>
        <fullName evidence="28">Cyclooxygenase-1</fullName>
    </alternativeName>
    <alternativeName>
        <fullName evidence="29">Prostaglandin H2 synthase 1</fullName>
    </alternativeName>
    <alternativeName>
        <fullName evidence="30">Prostaglandin-endoperoxide synthase 1</fullName>
    </alternativeName>
</protein>
<evidence type="ECO:0000256" key="22">
    <source>
        <dbReference type="ARBA" id="ARBA00023004"/>
    </source>
</evidence>
<evidence type="ECO:0000256" key="10">
    <source>
        <dbReference type="ARBA" id="ARBA00022516"/>
    </source>
</evidence>
<evidence type="ECO:0000256" key="28">
    <source>
        <dbReference type="ARBA" id="ARBA00031217"/>
    </source>
</evidence>
<comment type="catalytic activity">
    <reaction evidence="31">
        <text>(9Z,12Z)-octadecadienoate + AH2 + O2 = (9S)-hydroxy-(10E,12Z)-octadecadienoate + A + H2O</text>
        <dbReference type="Rhea" id="RHEA:75459"/>
        <dbReference type="ChEBI" id="CHEBI:13193"/>
        <dbReference type="ChEBI" id="CHEBI:15377"/>
        <dbReference type="ChEBI" id="CHEBI:15379"/>
        <dbReference type="ChEBI" id="CHEBI:17499"/>
        <dbReference type="ChEBI" id="CHEBI:30245"/>
        <dbReference type="ChEBI" id="CHEBI:77852"/>
    </reaction>
    <physiologicalReaction direction="left-to-right" evidence="31">
        <dbReference type="Rhea" id="RHEA:75460"/>
    </physiologicalReaction>
</comment>
<keyword evidence="13" id="KW-0643">Prostaglandin biosynthesis</keyword>
<dbReference type="GO" id="GO:0004666">
    <property type="term" value="F:prostaglandin-endoperoxide synthase activity"/>
    <property type="evidence" value="ECO:0007669"/>
    <property type="project" value="UniProtKB-EC"/>
</dbReference>
<evidence type="ECO:0000256" key="12">
    <source>
        <dbReference type="ARBA" id="ARBA00022559"/>
    </source>
</evidence>
<evidence type="ECO:0000256" key="3">
    <source>
        <dbReference type="ARBA" id="ARBA00004586"/>
    </source>
</evidence>
<evidence type="ECO:0000256" key="34">
    <source>
        <dbReference type="ARBA" id="ARBA00036409"/>
    </source>
</evidence>
<feature type="binding site" description="axial binding residue" evidence="36">
    <location>
        <position position="496"/>
    </location>
    <ligand>
        <name>heme b</name>
        <dbReference type="ChEBI" id="CHEBI:60344"/>
    </ligand>
    <ligandPart>
        <name>Fe</name>
        <dbReference type="ChEBI" id="CHEBI:18248"/>
    </ligandPart>
</feature>
<evidence type="ECO:0000256" key="27">
    <source>
        <dbReference type="ARBA" id="ARBA00023180"/>
    </source>
</evidence>
<keyword evidence="18" id="KW-0276">Fatty acid metabolism</keyword>
<comment type="caution">
    <text evidence="37">Lacks conserved residue(s) required for the propagation of feature annotation.</text>
</comment>
<dbReference type="GO" id="GO:0005789">
    <property type="term" value="C:endoplasmic reticulum membrane"/>
    <property type="evidence" value="ECO:0007669"/>
    <property type="project" value="UniProtKB-SubCell"/>
</dbReference>
<keyword evidence="15 36" id="KW-0479">Metal-binding</keyword>
<dbReference type="InterPro" id="IPR050783">
    <property type="entry name" value="Oxylipin_biosynth_metab"/>
</dbReference>
<evidence type="ECO:0000256" key="20">
    <source>
        <dbReference type="ARBA" id="ARBA00022964"/>
    </source>
</evidence>
<evidence type="ECO:0000256" key="25">
    <source>
        <dbReference type="ARBA" id="ARBA00023157"/>
    </source>
</evidence>
<dbReference type="SUPFAM" id="SSF57196">
    <property type="entry name" value="EGF/Laminin"/>
    <property type="match status" value="1"/>
</dbReference>
<evidence type="ECO:0000256" key="9">
    <source>
        <dbReference type="ARBA" id="ARBA00022501"/>
    </source>
</evidence>
<evidence type="ECO:0000256" key="29">
    <source>
        <dbReference type="ARBA" id="ARBA00031794"/>
    </source>
</evidence>
<keyword evidence="19" id="KW-0492">Microsome</keyword>
<evidence type="ECO:0000256" key="26">
    <source>
        <dbReference type="ARBA" id="ARBA00023160"/>
    </source>
</evidence>
<dbReference type="GO" id="GO:0006979">
    <property type="term" value="P:response to oxidative stress"/>
    <property type="evidence" value="ECO:0007669"/>
    <property type="project" value="InterPro"/>
</dbReference>
<evidence type="ECO:0000256" key="4">
    <source>
        <dbReference type="ARBA" id="ARBA00004702"/>
    </source>
</evidence>
<evidence type="ECO:0000256" key="18">
    <source>
        <dbReference type="ARBA" id="ARBA00022832"/>
    </source>
</evidence>
<evidence type="ECO:0000256" key="16">
    <source>
        <dbReference type="ARBA" id="ARBA00022729"/>
    </source>
</evidence>
<keyword evidence="16" id="KW-0732">Signal</keyword>
<dbReference type="Pfam" id="PF00008">
    <property type="entry name" value="EGF"/>
    <property type="match status" value="1"/>
</dbReference>
<dbReference type="GO" id="GO:0020037">
    <property type="term" value="F:heme binding"/>
    <property type="evidence" value="ECO:0007669"/>
    <property type="project" value="InterPro"/>
</dbReference>
<comment type="subcellular location">
    <subcellularLocation>
        <location evidence="3">Endoplasmic reticulum membrane</location>
    </subcellularLocation>
    <subcellularLocation>
        <location evidence="2">Microsome membrane</location>
    </subcellularLocation>
</comment>
<dbReference type="PROSITE" id="PS50026">
    <property type="entry name" value="EGF_3"/>
    <property type="match status" value="1"/>
</dbReference>
<keyword evidence="25" id="KW-1015">Disulfide bond</keyword>
<dbReference type="OrthoDB" id="823504at2759"/>
<comment type="caution">
    <text evidence="40">The sequence shown here is derived from an EMBL/GenBank/DDBJ whole genome shotgun (WGS) entry which is preliminary data.</text>
</comment>
<comment type="catalytic activity">
    <reaction evidence="34">
        <text>(9Z,12Z)-octadecadienoate + AH2 + O2 = (13R)-hydroxy-(9Z,11E)-octadecadienoate + A + H2O</text>
        <dbReference type="Rhea" id="RHEA:75455"/>
        <dbReference type="ChEBI" id="CHEBI:13193"/>
        <dbReference type="ChEBI" id="CHEBI:15377"/>
        <dbReference type="ChEBI" id="CHEBI:15379"/>
        <dbReference type="ChEBI" id="CHEBI:17499"/>
        <dbReference type="ChEBI" id="CHEBI:30245"/>
        <dbReference type="ChEBI" id="CHEBI:136655"/>
    </reaction>
    <physiologicalReaction direction="left-to-right" evidence="34">
        <dbReference type="Rhea" id="RHEA:75456"/>
    </physiologicalReaction>
</comment>
<evidence type="ECO:0000259" key="39">
    <source>
        <dbReference type="PROSITE" id="PS50026"/>
    </source>
</evidence>
<evidence type="ECO:0000256" key="15">
    <source>
        <dbReference type="ARBA" id="ARBA00022723"/>
    </source>
</evidence>
<reference evidence="40 41" key="1">
    <citation type="journal article" date="2019" name="Genome Biol. Evol.">
        <title>Whole-Genome Sequencing of the Giant Devil Catfish, Bagarius yarrelli.</title>
        <authorList>
            <person name="Jiang W."/>
            <person name="Lv Y."/>
            <person name="Cheng L."/>
            <person name="Yang K."/>
            <person name="Chao B."/>
            <person name="Wang X."/>
            <person name="Li Y."/>
            <person name="Pan X."/>
            <person name="You X."/>
            <person name="Zhang Y."/>
            <person name="Yang J."/>
            <person name="Li J."/>
            <person name="Zhang X."/>
            <person name="Liu S."/>
            <person name="Sun C."/>
            <person name="Yang J."/>
            <person name="Shi Q."/>
        </authorList>
    </citation>
    <scope>NUCLEOTIDE SEQUENCE [LARGE SCALE GENOMIC DNA]</scope>
    <source>
        <strain evidence="40">JWS20170419001</strain>
        <tissue evidence="40">Muscle</tissue>
    </source>
</reference>
<feature type="binding site" evidence="36">
    <location>
        <position position="228"/>
    </location>
    <ligand>
        <name>substrate</name>
    </ligand>
</feature>
<keyword evidence="20" id="KW-0223">Dioxygenase</keyword>
<dbReference type="InterPro" id="IPR000742">
    <property type="entry name" value="EGF"/>
</dbReference>
<dbReference type="PANTHER" id="PTHR11903:SF6">
    <property type="entry name" value="PROSTAGLANDIN G_H SYNTHASE 1"/>
    <property type="match status" value="1"/>
</dbReference>
<dbReference type="GO" id="GO:0043005">
    <property type="term" value="C:neuron projection"/>
    <property type="evidence" value="ECO:0007669"/>
    <property type="project" value="TreeGrafter"/>
</dbReference>
<keyword evidence="41" id="KW-1185">Reference proteome</keyword>
<evidence type="ECO:0000256" key="30">
    <source>
        <dbReference type="ARBA" id="ARBA00033143"/>
    </source>
</evidence>
<evidence type="ECO:0000256" key="21">
    <source>
        <dbReference type="ARBA" id="ARBA00023002"/>
    </source>
</evidence>
<keyword evidence="12" id="KW-0575">Peroxidase</keyword>
<dbReference type="Gene3D" id="1.10.640.10">
    <property type="entry name" value="Haem peroxidase domain superfamily, animal type"/>
    <property type="match status" value="1"/>
</dbReference>
<evidence type="ECO:0000256" key="2">
    <source>
        <dbReference type="ARBA" id="ARBA00004524"/>
    </source>
</evidence>
<evidence type="ECO:0000256" key="19">
    <source>
        <dbReference type="ARBA" id="ARBA00022848"/>
    </source>
</evidence>
<dbReference type="EC" id="1.14.99.1" evidence="7"/>
<dbReference type="FunFam" id="2.10.25.10:FF:000235">
    <property type="entry name" value="Prostaglandin G/H synthase 2"/>
    <property type="match status" value="1"/>
</dbReference>
<dbReference type="PRINTS" id="PR00457">
    <property type="entry name" value="ANPEROXIDASE"/>
</dbReference>
<evidence type="ECO:0000313" key="41">
    <source>
        <dbReference type="Proteomes" id="UP000319801"/>
    </source>
</evidence>
<keyword evidence="21" id="KW-0560">Oxidoreductase</keyword>
<dbReference type="EMBL" id="VCAZ01000107">
    <property type="protein sequence ID" value="TST10038.1"/>
    <property type="molecule type" value="Genomic_DNA"/>
</dbReference>
<evidence type="ECO:0000256" key="1">
    <source>
        <dbReference type="ARBA" id="ARBA00001970"/>
    </source>
</evidence>
<evidence type="ECO:0000256" key="11">
    <source>
        <dbReference type="ARBA" id="ARBA00022536"/>
    </source>
</evidence>
<keyword evidence="10" id="KW-0444">Lipid biosynthesis</keyword>
<comment type="subunit">
    <text evidence="6">Homodimer.</text>
</comment>
<dbReference type="UniPathway" id="UPA00662"/>
<dbReference type="Proteomes" id="UP000319801">
    <property type="component" value="Unassembled WGS sequence"/>
</dbReference>
<evidence type="ECO:0000256" key="24">
    <source>
        <dbReference type="ARBA" id="ARBA00023136"/>
    </source>
</evidence>
<evidence type="ECO:0000256" key="7">
    <source>
        <dbReference type="ARBA" id="ARBA00012440"/>
    </source>
</evidence>
<evidence type="ECO:0000313" key="40">
    <source>
        <dbReference type="EMBL" id="TST10038.1"/>
    </source>
</evidence>
<accession>A0A556V3A9</accession>
<comment type="catalytic activity">
    <reaction evidence="33">
        <text>(9Z,12Z)-octadecadienoate + AH2 + O2 = (13S)-hydroxy-(9Z,11E)-octadecadienoate + A + H2O</text>
        <dbReference type="Rhea" id="RHEA:75451"/>
        <dbReference type="ChEBI" id="CHEBI:13193"/>
        <dbReference type="ChEBI" id="CHEBI:15377"/>
        <dbReference type="ChEBI" id="CHEBI:15379"/>
        <dbReference type="ChEBI" id="CHEBI:17499"/>
        <dbReference type="ChEBI" id="CHEBI:30245"/>
        <dbReference type="ChEBI" id="CHEBI:90850"/>
    </reaction>
    <physiologicalReaction direction="left-to-right" evidence="33">
        <dbReference type="Rhea" id="RHEA:75452"/>
    </physiologicalReaction>
</comment>
<feature type="active site" description="For cyclooxygenase activity" evidence="35">
    <location>
        <position position="493"/>
    </location>
</feature>
<comment type="pathway">
    <text evidence="4">Lipid metabolism; prostaglandin biosynthesis.</text>
</comment>
<keyword evidence="26" id="KW-0275">Fatty acid biosynthesis</keyword>
<keyword evidence="11 37" id="KW-0245">EGF-like domain</keyword>
<evidence type="ECO:0000256" key="23">
    <source>
        <dbReference type="ARBA" id="ARBA00023098"/>
    </source>
</evidence>
<evidence type="ECO:0000256" key="17">
    <source>
        <dbReference type="ARBA" id="ARBA00022824"/>
    </source>
</evidence>
<dbReference type="PROSITE" id="PS50292">
    <property type="entry name" value="PEROXIDASE_3"/>
    <property type="match status" value="1"/>
</dbReference>
<dbReference type="GO" id="GO:0019371">
    <property type="term" value="P:cyclooxygenase pathway"/>
    <property type="evidence" value="ECO:0007669"/>
    <property type="project" value="TreeGrafter"/>
</dbReference>
<dbReference type="InterPro" id="IPR010255">
    <property type="entry name" value="Haem_peroxidase_sf"/>
</dbReference>
<dbReference type="SUPFAM" id="SSF48113">
    <property type="entry name" value="Heme-dependent peroxidases"/>
    <property type="match status" value="1"/>
</dbReference>
<evidence type="ECO:0000256" key="13">
    <source>
        <dbReference type="ARBA" id="ARBA00022585"/>
    </source>
</evidence>
<evidence type="ECO:0000256" key="31">
    <source>
        <dbReference type="ARBA" id="ARBA00035976"/>
    </source>
</evidence>
<dbReference type="GO" id="GO:0046872">
    <property type="term" value="F:metal ion binding"/>
    <property type="evidence" value="ECO:0007669"/>
    <property type="project" value="UniProtKB-KW"/>
</dbReference>
<keyword evidence="27" id="KW-0325">Glycoprotein</keyword>
<comment type="catalytic activity">
    <reaction evidence="32">
        <text>(9Z,12Z)-octadecadienoate + AH2 + O2 = (9R)-hydroxy-(10E,12Z)-octadecadienoate + A + H2O</text>
        <dbReference type="Rhea" id="RHEA:75447"/>
        <dbReference type="ChEBI" id="CHEBI:13193"/>
        <dbReference type="ChEBI" id="CHEBI:15377"/>
        <dbReference type="ChEBI" id="CHEBI:15379"/>
        <dbReference type="ChEBI" id="CHEBI:17499"/>
        <dbReference type="ChEBI" id="CHEBI:30245"/>
        <dbReference type="ChEBI" id="CHEBI:77895"/>
    </reaction>
    <physiologicalReaction direction="left-to-right" evidence="32">
        <dbReference type="Rhea" id="RHEA:75448"/>
    </physiologicalReaction>
</comment>
<comment type="cofactor">
    <cofactor evidence="1">
        <name>heme b</name>
        <dbReference type="ChEBI" id="CHEBI:60344"/>
    </cofactor>
</comment>
<feature type="region of interest" description="Disordered" evidence="38">
    <location>
        <begin position="1"/>
        <end position="45"/>
    </location>
</feature>
<dbReference type="InterPro" id="IPR037120">
    <property type="entry name" value="Haem_peroxidase_sf_animal"/>
</dbReference>
<keyword evidence="22 36" id="KW-0408">Iron</keyword>
<feature type="domain" description="EGF-like" evidence="39">
    <location>
        <begin position="140"/>
        <end position="178"/>
    </location>
</feature>
<dbReference type="CDD" id="cd00054">
    <property type="entry name" value="EGF_CA"/>
    <property type="match status" value="1"/>
</dbReference>
<sequence>MLLRLLRPFPTEIDRDSESVPAEESTGALVRQRTPPSRKEELEKEGGRFPEYVCTEILEVMMAVMDNEMVTVSRSHSPTVFDSHPRGSGVVYMTLVAQAVEKQRRETEEAPARGGAKNALRSSLPVTRHLNLTREPFHSVMNPCCYYPCQNQGICMRYGLDRYQCDCTRTGYYGENCTNPEFWSRVVGLIKPNPEVTHYILTHFHWIWNLINKTFLRDWLMYKVLTVRSDLIPSPPTYNSKYGYLSWEAYSNSTYYTRILPPVPLDCPTPMGVKGKKELPDPKLLVEKFLLRRKFRPDPQGTNVMFGFFAQHFTHQFFKTHNRMGLGFTKGLGHGVDAGHIYGDNLARQLSLRLHKDGKLKYQIINGEMYPPTVAETNVNMSYPSSVPQEKQMAIGQEVFGLLPGLSMYATLWLREHNRLCDILKKEHPTWEDEQLFQTTRLIIIGETIRIVIEDYVQHLSGYNLKLKFDPTLLFSSRFQYQNRISLEFNQLYHWHPLMPDSFFIEGTEIPYHKFMFNTSIITHYGVEKLVQAFSTQPAGQIGGGYNMPKIVAKVAEGVIEESRQLRLQPFNQYRKRFNLKPYNSFYEFTDEKEMARELEELYGDIDAMEFYPGLLLEKTRPGSIFGQSMVEMGAPFSLKGLMGNPICSPEYWKPSTFGGQTGFDIVNSATLQRLVCLNTKWCPYVSFHVPPPGYQQENSNDAHTEL</sequence>
<dbReference type="GO" id="GO:0016702">
    <property type="term" value="F:oxidoreductase activity, acting on single donors with incorporation of molecular oxygen, incorporation of two atoms of oxygen"/>
    <property type="evidence" value="ECO:0007669"/>
    <property type="project" value="TreeGrafter"/>
</dbReference>
<dbReference type="PANTHER" id="PTHR11903">
    <property type="entry name" value="PROSTAGLANDIN G/H SYNTHASE"/>
    <property type="match status" value="1"/>
</dbReference>
<dbReference type="GO" id="GO:0004601">
    <property type="term" value="F:peroxidase activity"/>
    <property type="evidence" value="ECO:0007669"/>
    <property type="project" value="UniProtKB-KW"/>
</dbReference>
<evidence type="ECO:0000256" key="37">
    <source>
        <dbReference type="PROSITE-ProRule" id="PRU00076"/>
    </source>
</evidence>
<evidence type="ECO:0000256" key="5">
    <source>
        <dbReference type="ARBA" id="ARBA00008928"/>
    </source>
</evidence>
<organism evidence="40 41">
    <name type="scientific">Bagarius yarrelli</name>
    <name type="common">Goonch</name>
    <name type="synonym">Bagrus yarrelli</name>
    <dbReference type="NCBI Taxonomy" id="175774"/>
    <lineage>
        <taxon>Eukaryota</taxon>
        <taxon>Metazoa</taxon>
        <taxon>Chordata</taxon>
        <taxon>Craniata</taxon>
        <taxon>Vertebrata</taxon>
        <taxon>Euteleostomi</taxon>
        <taxon>Actinopterygii</taxon>
        <taxon>Neopterygii</taxon>
        <taxon>Teleostei</taxon>
        <taxon>Ostariophysi</taxon>
        <taxon>Siluriformes</taxon>
        <taxon>Sisoridae</taxon>
        <taxon>Sisorinae</taxon>
        <taxon>Bagarius</taxon>
    </lineage>
</organism>
<dbReference type="Pfam" id="PF03098">
    <property type="entry name" value="An_peroxidase"/>
    <property type="match status" value="1"/>
</dbReference>
<evidence type="ECO:0000256" key="8">
    <source>
        <dbReference type="ARBA" id="ARBA00020404"/>
    </source>
</evidence>
<evidence type="ECO:0000256" key="14">
    <source>
        <dbReference type="ARBA" id="ARBA00022617"/>
    </source>
</evidence>
<name>A0A556V3A9_BAGYA</name>
<evidence type="ECO:0000256" key="38">
    <source>
        <dbReference type="SAM" id="MobiDB-lite"/>
    </source>
</evidence>
<evidence type="ECO:0000256" key="33">
    <source>
        <dbReference type="ARBA" id="ARBA00036358"/>
    </source>
</evidence>
<evidence type="ECO:0000256" key="6">
    <source>
        <dbReference type="ARBA" id="ARBA00011738"/>
    </source>
</evidence>
<keyword evidence="23" id="KW-0443">Lipid metabolism</keyword>
<gene>
    <name evidence="40" type="ORF">Baya_12466</name>
</gene>
<keyword evidence="17" id="KW-0256">Endoplasmic reticulum</keyword>
<dbReference type="AlphaFoldDB" id="A0A556V3A9"/>
<keyword evidence="14 36" id="KW-0349">Heme</keyword>
<feature type="active site" description="Proton acceptor" evidence="35">
    <location>
        <position position="315"/>
    </location>
</feature>
<evidence type="ECO:0000256" key="36">
    <source>
        <dbReference type="PIRSR" id="PIRSR619791-2"/>
    </source>
</evidence>
<comment type="similarity">
    <text evidence="5">Belongs to the prostaglandin G/H synthase family.</text>
</comment>
<dbReference type="Gene3D" id="2.10.25.10">
    <property type="entry name" value="Laminin"/>
    <property type="match status" value="1"/>
</dbReference>
<keyword evidence="24" id="KW-0472">Membrane</keyword>
<keyword evidence="9" id="KW-0644">Prostaglandin metabolism</keyword>
<dbReference type="InterPro" id="IPR019791">
    <property type="entry name" value="Haem_peroxidase_animal"/>
</dbReference>
<proteinExistence type="inferred from homology"/>
<dbReference type="CDD" id="cd09816">
    <property type="entry name" value="prostaglandin_endoperoxide_synthase"/>
    <property type="match status" value="1"/>
</dbReference>
<evidence type="ECO:0000256" key="32">
    <source>
        <dbReference type="ARBA" id="ARBA00036313"/>
    </source>
</evidence>
<dbReference type="FunFam" id="1.10.640.10:FF:000002">
    <property type="entry name" value="Prostaglandin G/H synthase 2"/>
    <property type="match status" value="1"/>
</dbReference>